<dbReference type="RefSeq" id="XP_022329454.1">
    <property type="nucleotide sequence ID" value="XM_022473746.1"/>
</dbReference>
<dbReference type="AlphaFoldDB" id="A0A8B8DPF4"/>
<reference evidence="3" key="1">
    <citation type="submission" date="2025-08" db="UniProtKB">
        <authorList>
            <consortium name="RefSeq"/>
        </authorList>
    </citation>
    <scope>IDENTIFICATION</scope>
    <source>
        <tissue evidence="3">Whole sample</tissue>
    </source>
</reference>
<evidence type="ECO:0000256" key="1">
    <source>
        <dbReference type="ARBA" id="ARBA00006484"/>
    </source>
</evidence>
<gene>
    <name evidence="3" type="primary">LOC111128239</name>
</gene>
<comment type="similarity">
    <text evidence="1">Belongs to the short-chain dehydrogenases/reductases (SDR) family.</text>
</comment>
<name>A0A8B8DPF4_CRAVI</name>
<dbReference type="PRINTS" id="PR00081">
    <property type="entry name" value="GDHRDH"/>
</dbReference>
<evidence type="ECO:0000313" key="2">
    <source>
        <dbReference type="Proteomes" id="UP000694844"/>
    </source>
</evidence>
<dbReference type="GeneID" id="111128239"/>
<dbReference type="OrthoDB" id="1669814at2759"/>
<dbReference type="InterPro" id="IPR036291">
    <property type="entry name" value="NAD(P)-bd_dom_sf"/>
</dbReference>
<dbReference type="Pfam" id="PF13561">
    <property type="entry name" value="adh_short_C2"/>
    <property type="match status" value="1"/>
</dbReference>
<dbReference type="Proteomes" id="UP000694844">
    <property type="component" value="Chromosome 4"/>
</dbReference>
<dbReference type="PANTHER" id="PTHR43943">
    <property type="entry name" value="DEHYDROGENASE/REDUCTASE (SDR FAMILY) MEMBER 4"/>
    <property type="match status" value="1"/>
</dbReference>
<dbReference type="Gene3D" id="3.40.50.720">
    <property type="entry name" value="NAD(P)-binding Rossmann-like Domain"/>
    <property type="match status" value="1"/>
</dbReference>
<dbReference type="FunFam" id="3.40.50.720:FF:000084">
    <property type="entry name" value="Short-chain dehydrogenase reductase"/>
    <property type="match status" value="1"/>
</dbReference>
<evidence type="ECO:0000313" key="3">
    <source>
        <dbReference type="RefSeq" id="XP_022329454.1"/>
    </source>
</evidence>
<sequence>MIFRLISRLPLQVGQTIRMSSSSAKRLSGKVAIVTASTDGIGYSIAQRLGQDGAKVMISSRKQKNVDASLQKLKSMGIEASGIVCHVAKKDDRQKMIQKTLDDFGGIDIFVSNAAANPHMGPLLTCPEEAWDKIFDTNVKATFMLCKEIVPHMEKRGGGSIVVVGSFAGYKPSEVIGAYSISKTTLLGLIKALVPECSSRNIRINGLAPGVIKTNFSEALWKDKDSPISQMALQMTPMRRFGEPSECAGTVSFLVSDDASYITGETILVTGGIDARL</sequence>
<dbReference type="SUPFAM" id="SSF51735">
    <property type="entry name" value="NAD(P)-binding Rossmann-fold domains"/>
    <property type="match status" value="1"/>
</dbReference>
<organism evidence="2 3">
    <name type="scientific">Crassostrea virginica</name>
    <name type="common">Eastern oyster</name>
    <dbReference type="NCBI Taxonomy" id="6565"/>
    <lineage>
        <taxon>Eukaryota</taxon>
        <taxon>Metazoa</taxon>
        <taxon>Spiralia</taxon>
        <taxon>Lophotrochozoa</taxon>
        <taxon>Mollusca</taxon>
        <taxon>Bivalvia</taxon>
        <taxon>Autobranchia</taxon>
        <taxon>Pteriomorphia</taxon>
        <taxon>Ostreida</taxon>
        <taxon>Ostreoidea</taxon>
        <taxon>Ostreidae</taxon>
        <taxon>Crassostrea</taxon>
    </lineage>
</organism>
<protein>
    <submittedName>
        <fullName evidence="3">Dehydrogenase/reductase SDR family member 4-like</fullName>
    </submittedName>
</protein>
<accession>A0A8B8DPF4</accession>
<proteinExistence type="inferred from homology"/>
<dbReference type="NCBIfam" id="NF005559">
    <property type="entry name" value="PRK07231.1"/>
    <property type="match status" value="1"/>
</dbReference>
<dbReference type="KEGG" id="cvn:111128239"/>
<dbReference type="GO" id="GO:0004090">
    <property type="term" value="F:carbonyl reductase (NADPH) activity"/>
    <property type="evidence" value="ECO:0007669"/>
    <property type="project" value="TreeGrafter"/>
</dbReference>
<dbReference type="InterPro" id="IPR002347">
    <property type="entry name" value="SDR_fam"/>
</dbReference>
<dbReference type="PANTHER" id="PTHR43943:SF2">
    <property type="entry name" value="DEHYDROGENASE_REDUCTASE 4"/>
    <property type="match status" value="1"/>
</dbReference>
<keyword evidence="2" id="KW-1185">Reference proteome</keyword>